<feature type="region of interest" description="Disordered" evidence="1">
    <location>
        <begin position="23"/>
        <end position="56"/>
    </location>
</feature>
<gene>
    <name evidence="3" type="ORF">CFY86_16105</name>
    <name evidence="5" type="ORF">LM286_10960</name>
    <name evidence="4" type="ORF">N2J37_11655</name>
</gene>
<reference evidence="5 7" key="3">
    <citation type="submission" date="2024-02" db="EMBL/GenBank/DDBJ databases">
        <title>Tn5403 promotes plasmid rearrangements and degradation of the Klebsiella pneumoniae carbapenemase (KPC) transposon Tn4401.</title>
        <authorList>
            <person name="Sheppard A.E."/>
            <person name="Barry K.E."/>
            <person name="Parikh H.I."/>
            <person name="Vegesana K."/>
            <person name="Sebra R."/>
            <person name="George S."/>
            <person name="Sanderson N.D."/>
            <person name="Stoesser N."/>
            <person name="Eyre D.W."/>
            <person name="Crook D.W."/>
            <person name="Walker A.S."/>
            <person name="Mathers A.J."/>
        </authorList>
    </citation>
    <scope>NUCLEOTIDE SEQUENCE [LARGE SCALE GENOMIC DNA]</scope>
    <source>
        <strain evidence="5 7">CAV1921</strain>
    </source>
</reference>
<evidence type="ECO:0000313" key="5">
    <source>
        <dbReference type="EMBL" id="WWC13784.1"/>
    </source>
</evidence>
<organism evidence="3 6">
    <name type="scientific">Raoultella ornithinolytica</name>
    <name type="common">Klebsiella ornithinolytica</name>
    <dbReference type="NCBI Taxonomy" id="54291"/>
    <lineage>
        <taxon>Bacteria</taxon>
        <taxon>Pseudomonadati</taxon>
        <taxon>Pseudomonadota</taxon>
        <taxon>Gammaproteobacteria</taxon>
        <taxon>Enterobacterales</taxon>
        <taxon>Enterobacteriaceae</taxon>
        <taxon>Klebsiella/Raoultella group</taxon>
        <taxon>Raoultella</taxon>
    </lineage>
</organism>
<dbReference type="EMBL" id="NKYI01000024">
    <property type="protein sequence ID" value="PIK83166.1"/>
    <property type="molecule type" value="Genomic_DNA"/>
</dbReference>
<sequence length="105" mass="10827">MKGTIIALLATASIVAASAFAADKNDGPAPAGNNAGQPVMDMPQGRGPMPMPLPPFPPRKPVLFSATVATDNPVETINKLTALIPTGSAKHYEVRVEVVPAPDMP</sequence>
<reference evidence="4" key="2">
    <citation type="submission" date="2022-09" db="EMBL/GenBank/DDBJ databases">
        <title>Multidrug resistance Raoultella ornithinolytica Strain MQB_Silv_108.</title>
        <authorList>
            <person name="Quintela-Baluja M."/>
        </authorList>
    </citation>
    <scope>NUCLEOTIDE SEQUENCE</scope>
    <source>
        <strain evidence="4">MQB_Silv_108</strain>
    </source>
</reference>
<keyword evidence="2" id="KW-0732">Signal</keyword>
<dbReference type="EMBL" id="CP104450">
    <property type="protein sequence ID" value="UXE40343.1"/>
    <property type="molecule type" value="Genomic_DNA"/>
</dbReference>
<evidence type="ECO:0000313" key="6">
    <source>
        <dbReference type="Proteomes" id="UP000229713"/>
    </source>
</evidence>
<dbReference type="Proteomes" id="UP001064206">
    <property type="component" value="Chromosome"/>
</dbReference>
<feature type="signal peptide" evidence="2">
    <location>
        <begin position="1"/>
        <end position="21"/>
    </location>
</feature>
<dbReference type="GeneID" id="93753572"/>
<dbReference type="RefSeq" id="WP_004863292.1">
    <property type="nucleotide sequence ID" value="NZ_AP021983.1"/>
</dbReference>
<dbReference type="Proteomes" id="UP000229713">
    <property type="component" value="Unassembled WGS sequence"/>
</dbReference>
<feature type="chain" id="PRO_5015073120" evidence="2">
    <location>
        <begin position="22"/>
        <end position="105"/>
    </location>
</feature>
<evidence type="ECO:0000256" key="1">
    <source>
        <dbReference type="SAM" id="MobiDB-lite"/>
    </source>
</evidence>
<accession>A0A1Y6GHL5</accession>
<evidence type="ECO:0000313" key="7">
    <source>
        <dbReference type="Proteomes" id="UP001350972"/>
    </source>
</evidence>
<dbReference type="Proteomes" id="UP001350972">
    <property type="component" value="Chromosome"/>
</dbReference>
<name>A0A1Y6GHL5_RAOOR</name>
<protein>
    <submittedName>
        <fullName evidence="3">Uncharacterized protein</fullName>
    </submittedName>
</protein>
<evidence type="ECO:0000313" key="3">
    <source>
        <dbReference type="EMBL" id="PIK83166.1"/>
    </source>
</evidence>
<evidence type="ECO:0000313" key="4">
    <source>
        <dbReference type="EMBL" id="UXE40343.1"/>
    </source>
</evidence>
<dbReference type="AlphaFoldDB" id="A0A1Y6GHL5"/>
<evidence type="ECO:0000256" key="2">
    <source>
        <dbReference type="SAM" id="SignalP"/>
    </source>
</evidence>
<dbReference type="EMBL" id="CP145163">
    <property type="protein sequence ID" value="WWC13784.1"/>
    <property type="molecule type" value="Genomic_DNA"/>
</dbReference>
<reference evidence="3 6" key="1">
    <citation type="submission" date="2017-07" db="EMBL/GenBank/DDBJ databases">
        <title>Raoultella ornithinolytica strain HH3 draft genome.</title>
        <authorList>
            <person name="Duceppe M.-O."/>
            <person name="Huang H."/>
            <person name="Phipps-Todd B."/>
        </authorList>
    </citation>
    <scope>NUCLEOTIDE SEQUENCE [LARGE SCALE GENOMIC DNA]</scope>
    <source>
        <strain evidence="3 6">HH3</strain>
    </source>
</reference>
<proteinExistence type="predicted"/>
<keyword evidence="7" id="KW-1185">Reference proteome</keyword>
<dbReference type="PaxDb" id="1286170-RORB6_04175"/>